<dbReference type="PANTHER" id="PTHR34473">
    <property type="entry name" value="UPF0699 TRANSMEMBRANE PROTEIN YDBS"/>
    <property type="match status" value="1"/>
</dbReference>
<keyword evidence="1" id="KW-1133">Transmembrane helix</keyword>
<feature type="domain" description="YdbS-like PH" evidence="2">
    <location>
        <begin position="74"/>
        <end position="150"/>
    </location>
</feature>
<dbReference type="RefSeq" id="WP_122058300.1">
    <property type="nucleotide sequence ID" value="NZ_RFAQ01000012.1"/>
</dbReference>
<reference evidence="3 4" key="1">
    <citation type="submission" date="2018-10" db="EMBL/GenBank/DDBJ databases">
        <title>Genome-centric metagenomics revealed C2 chemical producing, CO utilizing Clostridium with novel acetogenic gene cluster.</title>
        <authorList>
            <person name="Kang H."/>
            <person name="Park B."/>
            <person name="Choi I.G."/>
            <person name="Chang I.S."/>
        </authorList>
    </citation>
    <scope>NUCLEOTIDE SEQUENCE [LARGE SCALE GENOMIC DNA]</scope>
    <source>
        <strain evidence="3 4">H21-9</strain>
    </source>
</reference>
<organism evidence="3 4">
    <name type="scientific">Clostridium autoethanogenum</name>
    <dbReference type="NCBI Taxonomy" id="84023"/>
    <lineage>
        <taxon>Bacteria</taxon>
        <taxon>Bacillati</taxon>
        <taxon>Bacillota</taxon>
        <taxon>Clostridia</taxon>
        <taxon>Eubacteriales</taxon>
        <taxon>Clostridiaceae</taxon>
        <taxon>Clostridium</taxon>
    </lineage>
</organism>
<protein>
    <recommendedName>
        <fullName evidence="2">YdbS-like PH domain-containing protein</fullName>
    </recommendedName>
</protein>
<dbReference type="AlphaFoldDB" id="A0A3M0SVR7"/>
<dbReference type="Proteomes" id="UP000277999">
    <property type="component" value="Unassembled WGS sequence"/>
</dbReference>
<keyword evidence="1" id="KW-0812">Transmembrane</keyword>
<name>A0A3M0SVR7_9CLOT</name>
<dbReference type="PANTHER" id="PTHR34473:SF2">
    <property type="entry name" value="UPF0699 TRANSMEMBRANE PROTEIN YDBT"/>
    <property type="match status" value="1"/>
</dbReference>
<feature type="transmembrane region" description="Helical" evidence="1">
    <location>
        <begin position="50"/>
        <end position="72"/>
    </location>
</feature>
<evidence type="ECO:0000259" key="2">
    <source>
        <dbReference type="Pfam" id="PF03703"/>
    </source>
</evidence>
<dbReference type="Pfam" id="PF03703">
    <property type="entry name" value="bPH_2"/>
    <property type="match status" value="1"/>
</dbReference>
<evidence type="ECO:0000313" key="4">
    <source>
        <dbReference type="Proteomes" id="UP000277999"/>
    </source>
</evidence>
<evidence type="ECO:0000256" key="1">
    <source>
        <dbReference type="SAM" id="Phobius"/>
    </source>
</evidence>
<dbReference type="EMBL" id="RFAQ01000012">
    <property type="protein sequence ID" value="RMD02487.1"/>
    <property type="molecule type" value="Genomic_DNA"/>
</dbReference>
<evidence type="ECO:0000313" key="3">
    <source>
        <dbReference type="EMBL" id="RMD02487.1"/>
    </source>
</evidence>
<gene>
    <name evidence="3" type="ORF">D9O40_06105</name>
</gene>
<keyword evidence="1" id="KW-0472">Membrane</keyword>
<sequence length="161" mass="18289">MNYDKIDKSAIKSWIIGRTVISVIFIALYVVCVSLFLMPRIEDMKVLKCILNLLTAIIIFVSILDSFIWPFLEYKQWKYGIFEDKIELIEGIIIRKRTIIPVSRIQNLKIEQGPIERMCKIASVNIITAGGTHKIPAIAVEDAEKVANNLKNVIELGDKIG</sequence>
<feature type="transmembrane region" description="Helical" evidence="1">
    <location>
        <begin position="15"/>
        <end position="38"/>
    </location>
</feature>
<accession>A0A3M0SVR7</accession>
<dbReference type="InterPro" id="IPR005182">
    <property type="entry name" value="YdbS-like_PH"/>
</dbReference>
<comment type="caution">
    <text evidence="3">The sequence shown here is derived from an EMBL/GenBank/DDBJ whole genome shotgun (WGS) entry which is preliminary data.</text>
</comment>
<proteinExistence type="predicted"/>